<dbReference type="UniPathway" id="UPA00051">
    <property type="reaction ID" value="UER00462"/>
</dbReference>
<dbReference type="SUPFAM" id="SSF55347">
    <property type="entry name" value="Glyceraldehyde-3-phosphate dehydrogenase-like, C-terminal domain"/>
    <property type="match status" value="1"/>
</dbReference>
<dbReference type="Proteomes" id="UP000247409">
    <property type="component" value="Unassembled WGS sequence"/>
</dbReference>
<dbReference type="Pfam" id="PF00742">
    <property type="entry name" value="Homoserine_dh"/>
    <property type="match status" value="1"/>
</dbReference>
<keyword evidence="10" id="KW-0808">Transferase</keyword>
<evidence type="ECO:0000256" key="14">
    <source>
        <dbReference type="ARBA" id="ARBA00022777"/>
    </source>
</evidence>
<keyword evidence="11" id="KW-0791">Threonine biosynthesis</keyword>
<keyword evidence="21" id="KW-0486">Methionine biosynthesis</keyword>
<dbReference type="InterPro" id="IPR001048">
    <property type="entry name" value="Asp/Glu/Uridylate_kinase"/>
</dbReference>
<dbReference type="GO" id="GO:0004072">
    <property type="term" value="F:aspartate kinase activity"/>
    <property type="evidence" value="ECO:0007669"/>
    <property type="project" value="UniProtKB-EC"/>
</dbReference>
<dbReference type="CDD" id="cd04921">
    <property type="entry name" value="ACT_AKi-HSDH-ThrA-like_1"/>
    <property type="match status" value="1"/>
</dbReference>
<evidence type="ECO:0000256" key="16">
    <source>
        <dbReference type="ARBA" id="ARBA00022857"/>
    </source>
</evidence>
<keyword evidence="22" id="KW-0511">Multifunctional enzyme</keyword>
<dbReference type="InterPro" id="IPR019811">
    <property type="entry name" value="HDH_CS"/>
</dbReference>
<dbReference type="CDD" id="cd04922">
    <property type="entry name" value="ACT_AKi-HSDH-ThrA_2"/>
    <property type="match status" value="1"/>
</dbReference>
<evidence type="ECO:0000256" key="17">
    <source>
        <dbReference type="ARBA" id="ARBA00023002"/>
    </source>
</evidence>
<evidence type="ECO:0000256" key="10">
    <source>
        <dbReference type="ARBA" id="ARBA00022679"/>
    </source>
</evidence>
<evidence type="ECO:0000256" key="8">
    <source>
        <dbReference type="ARBA" id="ARBA00010046"/>
    </source>
</evidence>
<feature type="domain" description="ACT" evidence="27">
    <location>
        <begin position="399"/>
        <end position="471"/>
    </location>
</feature>
<evidence type="ECO:0000256" key="20">
    <source>
        <dbReference type="ARBA" id="ARBA00023154"/>
    </source>
</evidence>
<dbReference type="InterPro" id="IPR001341">
    <property type="entry name" value="Asp_kinase"/>
</dbReference>
<dbReference type="InterPro" id="IPR054352">
    <property type="entry name" value="ACT_Aspartokinase"/>
</dbReference>
<dbReference type="InterPro" id="IPR005106">
    <property type="entry name" value="Asp/hSer_DH_NAD-bd"/>
</dbReference>
<keyword evidence="29" id="KW-1185">Reference proteome</keyword>
<dbReference type="PROSITE" id="PS51671">
    <property type="entry name" value="ACT"/>
    <property type="match status" value="2"/>
</dbReference>
<dbReference type="FunFam" id="3.30.2130.10:FF:000001">
    <property type="entry name" value="Bifunctional aspartokinase/homoserine dehydrogenase"/>
    <property type="match status" value="1"/>
</dbReference>
<feature type="region of interest" description="Disordered" evidence="26">
    <location>
        <begin position="40"/>
        <end position="59"/>
    </location>
</feature>
<dbReference type="AlphaFoldDB" id="A0A2V3IFI9"/>
<dbReference type="GO" id="GO:0050661">
    <property type="term" value="F:NADP binding"/>
    <property type="evidence" value="ECO:0007669"/>
    <property type="project" value="InterPro"/>
</dbReference>
<dbReference type="Pfam" id="PF03447">
    <property type="entry name" value="NAD_binding_3"/>
    <property type="match status" value="1"/>
</dbReference>
<dbReference type="PANTHER" id="PTHR43070">
    <property type="match status" value="1"/>
</dbReference>
<evidence type="ECO:0000256" key="22">
    <source>
        <dbReference type="ARBA" id="ARBA00023268"/>
    </source>
</evidence>
<dbReference type="InterPro" id="IPR001342">
    <property type="entry name" value="HDH_cat"/>
</dbReference>
<gene>
    <name evidence="28" type="ORF">BWQ96_09445</name>
</gene>
<dbReference type="NCBIfam" id="TIGR00657">
    <property type="entry name" value="asp_kinases"/>
    <property type="match status" value="1"/>
</dbReference>
<feature type="domain" description="ACT" evidence="27">
    <location>
        <begin position="480"/>
        <end position="554"/>
    </location>
</feature>
<comment type="similarity">
    <text evidence="7">In the C-terminal section; belongs to the homoserine dehydrogenase family.</text>
</comment>
<evidence type="ECO:0000256" key="23">
    <source>
        <dbReference type="ARBA" id="ARBA00044938"/>
    </source>
</evidence>
<dbReference type="Pfam" id="PF22468">
    <property type="entry name" value="ACT_9"/>
    <property type="match status" value="2"/>
</dbReference>
<evidence type="ECO:0000256" key="12">
    <source>
        <dbReference type="ARBA" id="ARBA00022723"/>
    </source>
</evidence>
<evidence type="ECO:0000256" key="15">
    <source>
        <dbReference type="ARBA" id="ARBA00022840"/>
    </source>
</evidence>
<dbReference type="UniPathway" id="UPA00050">
    <property type="reaction ID" value="UER00063"/>
</dbReference>
<dbReference type="GO" id="GO:0009086">
    <property type="term" value="P:methionine biosynthetic process"/>
    <property type="evidence" value="ECO:0007669"/>
    <property type="project" value="UniProtKB-KW"/>
</dbReference>
<comment type="pathway">
    <text evidence="5">Amino-acid biosynthesis; L-methionine biosynthesis via de novo pathway; L-homoserine from L-aspartate: step 3/3.</text>
</comment>
<dbReference type="PANTHER" id="PTHR43070:SF5">
    <property type="entry name" value="HOMOSERINE DEHYDROGENASE"/>
    <property type="match status" value="1"/>
</dbReference>
<keyword evidence="12" id="KW-0479">Metal-binding</keyword>
<evidence type="ECO:0000256" key="6">
    <source>
        <dbReference type="ARBA" id="ARBA00005139"/>
    </source>
</evidence>
<comment type="pathway">
    <text evidence="2">Amino-acid biosynthesis; L-lysine biosynthesis via DAP pathway; (S)-tetrahydrodipicolinate from L-aspartate: step 1/4.</text>
</comment>
<comment type="catalytic activity">
    <reaction evidence="24">
        <text>L-aspartate + ATP = 4-phospho-L-aspartate + ADP</text>
        <dbReference type="Rhea" id="RHEA:23776"/>
        <dbReference type="ChEBI" id="CHEBI:29991"/>
        <dbReference type="ChEBI" id="CHEBI:30616"/>
        <dbReference type="ChEBI" id="CHEBI:57535"/>
        <dbReference type="ChEBI" id="CHEBI:456216"/>
        <dbReference type="EC" id="2.7.2.4"/>
    </reaction>
    <physiologicalReaction direction="left-to-right" evidence="24">
        <dbReference type="Rhea" id="RHEA:23777"/>
    </physiologicalReaction>
</comment>
<dbReference type="Gene3D" id="3.40.1160.10">
    <property type="entry name" value="Acetylglutamate kinase-like"/>
    <property type="match status" value="1"/>
</dbReference>
<dbReference type="SUPFAM" id="SSF53633">
    <property type="entry name" value="Carbamate kinase-like"/>
    <property type="match status" value="1"/>
</dbReference>
<dbReference type="GO" id="GO:0004412">
    <property type="term" value="F:homoserine dehydrogenase activity"/>
    <property type="evidence" value="ECO:0007669"/>
    <property type="project" value="UniProtKB-EC"/>
</dbReference>
<protein>
    <recommendedName>
        <fullName evidence="27">ACT domain-containing protein</fullName>
    </recommendedName>
</protein>
<keyword evidence="15" id="KW-0067">ATP-binding</keyword>
<evidence type="ECO:0000256" key="11">
    <source>
        <dbReference type="ARBA" id="ARBA00022697"/>
    </source>
</evidence>
<evidence type="ECO:0000256" key="9">
    <source>
        <dbReference type="ARBA" id="ARBA00022605"/>
    </source>
</evidence>
<dbReference type="Pfam" id="PF00696">
    <property type="entry name" value="AA_kinase"/>
    <property type="match status" value="1"/>
</dbReference>
<dbReference type="InterPro" id="IPR045865">
    <property type="entry name" value="ACT-like_dom_sf"/>
</dbReference>
<dbReference type="Gene3D" id="3.30.360.10">
    <property type="entry name" value="Dihydrodipicolinate Reductase, domain 2"/>
    <property type="match status" value="1"/>
</dbReference>
<dbReference type="CDD" id="cd04243">
    <property type="entry name" value="AAK_AK-HSDH-like"/>
    <property type="match status" value="1"/>
</dbReference>
<dbReference type="GO" id="GO:0009088">
    <property type="term" value="P:threonine biosynthetic process"/>
    <property type="evidence" value="ECO:0007669"/>
    <property type="project" value="UniProtKB-UniPathway"/>
</dbReference>
<evidence type="ECO:0000256" key="7">
    <source>
        <dbReference type="ARBA" id="ARBA00007952"/>
    </source>
</evidence>
<feature type="compositionally biased region" description="Pro residues" evidence="26">
    <location>
        <begin position="45"/>
        <end position="56"/>
    </location>
</feature>
<evidence type="ECO:0000313" key="29">
    <source>
        <dbReference type="Proteomes" id="UP000247409"/>
    </source>
</evidence>
<dbReference type="SUPFAM" id="SSF55021">
    <property type="entry name" value="ACT-like"/>
    <property type="match status" value="2"/>
</dbReference>
<accession>A0A2V3IFI9</accession>
<evidence type="ECO:0000256" key="26">
    <source>
        <dbReference type="SAM" id="MobiDB-lite"/>
    </source>
</evidence>
<comment type="pathway">
    <text evidence="3">Amino-acid biosynthesis; L-methionine biosynthesis via de novo pathway; L-homoserine from L-aspartate: step 1/3.</text>
</comment>
<evidence type="ECO:0000256" key="18">
    <source>
        <dbReference type="ARBA" id="ARBA00023027"/>
    </source>
</evidence>
<dbReference type="GO" id="GO:0009089">
    <property type="term" value="P:lysine biosynthetic process via diaminopimelate"/>
    <property type="evidence" value="ECO:0007669"/>
    <property type="project" value="UniProtKB-UniPathway"/>
</dbReference>
<dbReference type="FunFam" id="3.30.360.10:FF:000006">
    <property type="entry name" value="Bifunctional aspartokinase/homoserine dehydrogenase"/>
    <property type="match status" value="1"/>
</dbReference>
<dbReference type="InterPro" id="IPR036393">
    <property type="entry name" value="AceGlu_kinase-like_sf"/>
</dbReference>
<dbReference type="EMBL" id="NBIV01000257">
    <property type="protein sequence ID" value="PXF40855.1"/>
    <property type="molecule type" value="Genomic_DNA"/>
</dbReference>
<evidence type="ECO:0000256" key="4">
    <source>
        <dbReference type="ARBA" id="ARBA00005056"/>
    </source>
</evidence>
<organism evidence="28 29">
    <name type="scientific">Gracilariopsis chorda</name>
    <dbReference type="NCBI Taxonomy" id="448386"/>
    <lineage>
        <taxon>Eukaryota</taxon>
        <taxon>Rhodophyta</taxon>
        <taxon>Florideophyceae</taxon>
        <taxon>Rhodymeniophycidae</taxon>
        <taxon>Gracilariales</taxon>
        <taxon>Gracilariaceae</taxon>
        <taxon>Gracilariopsis</taxon>
    </lineage>
</organism>
<evidence type="ECO:0000256" key="25">
    <source>
        <dbReference type="ARBA" id="ARBA00048841"/>
    </source>
</evidence>
<proteinExistence type="inferred from homology"/>
<comment type="similarity">
    <text evidence="8">In the N-terminal section; belongs to the aspartokinase family.</text>
</comment>
<dbReference type="NCBIfam" id="NF006959">
    <property type="entry name" value="PRK09436.1"/>
    <property type="match status" value="1"/>
</dbReference>
<dbReference type="InterPro" id="IPR018042">
    <property type="entry name" value="Aspartate_kinase_CS"/>
</dbReference>
<evidence type="ECO:0000256" key="3">
    <source>
        <dbReference type="ARBA" id="ARBA00004986"/>
    </source>
</evidence>
<evidence type="ECO:0000256" key="2">
    <source>
        <dbReference type="ARBA" id="ARBA00004766"/>
    </source>
</evidence>
<dbReference type="NCBIfam" id="NF007003">
    <property type="entry name" value="PRK09466.1"/>
    <property type="match status" value="1"/>
</dbReference>
<evidence type="ECO:0000313" key="28">
    <source>
        <dbReference type="EMBL" id="PXF40855.1"/>
    </source>
</evidence>
<dbReference type="PROSITE" id="PS00324">
    <property type="entry name" value="ASPARTOKINASE"/>
    <property type="match status" value="1"/>
</dbReference>
<comment type="pathway">
    <text evidence="6">Amino-acid biosynthesis; L-threonine biosynthesis; L-threonine from L-aspartate: step 1/5.</text>
</comment>
<dbReference type="Gene3D" id="3.40.50.720">
    <property type="entry name" value="NAD(P)-binding Rossmann-like Domain"/>
    <property type="match status" value="1"/>
</dbReference>
<keyword evidence="17" id="KW-0560">Oxidoreductase</keyword>
<evidence type="ECO:0000256" key="13">
    <source>
        <dbReference type="ARBA" id="ARBA00022741"/>
    </source>
</evidence>
<keyword evidence="19" id="KW-0915">Sodium</keyword>
<comment type="caution">
    <text evidence="28">The sequence shown here is derived from an EMBL/GenBank/DDBJ whole genome shotgun (WGS) entry which is preliminary data.</text>
</comment>
<dbReference type="FunFam" id="3.40.50.720:FF:000083">
    <property type="entry name" value="Bifunctional aspartokinase/homoserine dehydrogenase"/>
    <property type="match status" value="1"/>
</dbReference>
<evidence type="ECO:0000256" key="21">
    <source>
        <dbReference type="ARBA" id="ARBA00023167"/>
    </source>
</evidence>
<dbReference type="OrthoDB" id="67851at2759"/>
<sequence length="911" mass="98291">MSAFISPLPLRIRAPVTTSARPMRTRTVPFVVARRYPFASASTPAPAPTAPSPAPSPSTSSWVVHKFGGSSLADAECISRVADVIASAPGSYNKRLVVVSAVSGVTDALLAVVSAAVSRDPHAHYAEQLDDIAEKHRRIAEQLLPDDARDAFLATLSANIKDLNDLLRATWIARSVSSRIRDLIVGHGELWSAQLLWALLRSSPVVCSWLDARDVLVARPSETSINRKIVVLEQSKKLLQSWLRSNPAQVVIATGFICQDLEGVPSTLGRNGSDYSASAFANLLSASELNIWTDVDGVYSADPRVVPDAIVIPDMSYKEAAELAYFGAKVLHPDTMAPIIESSIPMRIRNTFNKDFLGTLVRDSDFDSEDFTRDLKYSTRDMAGVKGFTTVQDVSIVNIEGTGMIGVPGIASRAFQALFSQNVSVILIAQASSEFSICIAIPSGQSEVATESIKRAFRPELSDGLISTISSIPDCSILAMVGEQMQQRPGVSSRLFASLTRAGVNIVAMAQGSSEHNISVVVNSESESRALRAAHASFYLSDQTVSLGLIGPGVVGAAFLRQIQSQLKTLEQRFSVDLRVRGIATSRKMAFGEPINLDDDAWKGLLQSDEAVTADLDAFADYIQDTALPHAVICDCTASEEVSAYYEKWLKRGIHIITPNKKANSGPIDYYLAMRAAQRRLNSHFLYEANVGAGLPIISSIRDLMRTGDEFLEIQGIFSGTLSFIFNEFDGSEPFSSVVSKAKASGYTEPDPRDDLSGMDVARKVVIVAREIGINVELGDVPVESLVPAELQGDDVSVDEFMTRLPEFDSELTAMATEAKEAGELLRYVGIVDAKNQKCAVELRRFSESHPFGRLQGSDNIVSLRTMRYDAQPLVVQGPGAGADVTAAGVFGDLLRLTGYLGAPSSEDNGS</sequence>
<dbReference type="GO" id="GO:0046872">
    <property type="term" value="F:metal ion binding"/>
    <property type="evidence" value="ECO:0007669"/>
    <property type="project" value="UniProtKB-KW"/>
</dbReference>
<comment type="catalytic activity">
    <reaction evidence="25">
        <text>L-homoserine + NADP(+) = L-aspartate 4-semialdehyde + NADPH + H(+)</text>
        <dbReference type="Rhea" id="RHEA:15761"/>
        <dbReference type="ChEBI" id="CHEBI:15378"/>
        <dbReference type="ChEBI" id="CHEBI:57476"/>
        <dbReference type="ChEBI" id="CHEBI:57783"/>
        <dbReference type="ChEBI" id="CHEBI:58349"/>
        <dbReference type="ChEBI" id="CHEBI:537519"/>
        <dbReference type="EC" id="1.1.1.3"/>
    </reaction>
    <physiologicalReaction direction="right-to-left" evidence="25">
        <dbReference type="Rhea" id="RHEA:15763"/>
    </physiologicalReaction>
</comment>
<dbReference type="GO" id="GO:0005524">
    <property type="term" value="F:ATP binding"/>
    <property type="evidence" value="ECO:0007669"/>
    <property type="project" value="UniProtKB-KW"/>
</dbReference>
<dbReference type="InterPro" id="IPR036291">
    <property type="entry name" value="NAD(P)-bd_dom_sf"/>
</dbReference>
<keyword evidence="18" id="KW-0520">NAD</keyword>
<dbReference type="Gene3D" id="3.30.2130.10">
    <property type="entry name" value="VC0802-like"/>
    <property type="match status" value="1"/>
</dbReference>
<evidence type="ECO:0000256" key="5">
    <source>
        <dbReference type="ARBA" id="ARBA00005062"/>
    </source>
</evidence>
<keyword evidence="16" id="KW-0521">NADP</keyword>
<comment type="pathway">
    <text evidence="4">Amino-acid biosynthesis; L-threonine biosynthesis; L-threonine from L-aspartate: step 3/5.</text>
</comment>
<keyword evidence="13" id="KW-0547">Nucleotide-binding</keyword>
<evidence type="ECO:0000259" key="27">
    <source>
        <dbReference type="PROSITE" id="PS51671"/>
    </source>
</evidence>
<comment type="cofactor">
    <cofactor evidence="1">
        <name>a metal cation</name>
        <dbReference type="ChEBI" id="CHEBI:25213"/>
    </cofactor>
</comment>
<evidence type="ECO:0000256" key="1">
    <source>
        <dbReference type="ARBA" id="ARBA00001920"/>
    </source>
</evidence>
<keyword evidence="9" id="KW-0028">Amino-acid biosynthesis</keyword>
<reference evidence="28 29" key="1">
    <citation type="journal article" date="2018" name="Mol. Biol. Evol.">
        <title>Analysis of the draft genome of the red seaweed Gracilariopsis chorda provides insights into genome size evolution in Rhodophyta.</title>
        <authorList>
            <person name="Lee J."/>
            <person name="Yang E.C."/>
            <person name="Graf L."/>
            <person name="Yang J.H."/>
            <person name="Qiu H."/>
            <person name="Zel Zion U."/>
            <person name="Chan C.X."/>
            <person name="Stephens T.G."/>
            <person name="Weber A.P.M."/>
            <person name="Boo G.H."/>
            <person name="Boo S.M."/>
            <person name="Kim K.M."/>
            <person name="Shin Y."/>
            <person name="Jung M."/>
            <person name="Lee S.J."/>
            <person name="Yim H.S."/>
            <person name="Lee J.H."/>
            <person name="Bhattacharya D."/>
            <person name="Yoon H.S."/>
        </authorList>
    </citation>
    <scope>NUCLEOTIDE SEQUENCE [LARGE SCALE GENOMIC DNA]</scope>
    <source>
        <strain evidence="28 29">SKKU-2015</strain>
        <tissue evidence="28">Whole body</tissue>
    </source>
</reference>
<dbReference type="GO" id="GO:0009090">
    <property type="term" value="P:homoserine biosynthetic process"/>
    <property type="evidence" value="ECO:0007669"/>
    <property type="project" value="TreeGrafter"/>
</dbReference>
<keyword evidence="14" id="KW-0418">Kinase</keyword>
<comment type="function">
    <text evidence="23">Bifunctional aspartate kinase and homoserine dehydrogenase that catalyzes the first and the third steps toward the synthesis of lysine, methionine and threonine from aspartate.</text>
</comment>
<dbReference type="UniPathway" id="UPA00034">
    <property type="reaction ID" value="UER00015"/>
</dbReference>
<dbReference type="InterPro" id="IPR002912">
    <property type="entry name" value="ACT_dom"/>
</dbReference>
<name>A0A2V3IFI9_9FLOR</name>
<evidence type="ECO:0000256" key="24">
    <source>
        <dbReference type="ARBA" id="ARBA00048561"/>
    </source>
</evidence>
<evidence type="ECO:0000256" key="19">
    <source>
        <dbReference type="ARBA" id="ARBA00023053"/>
    </source>
</evidence>
<dbReference type="InterPro" id="IPR011147">
    <property type="entry name" value="Bifunc_Aspkin/hSer_DH"/>
</dbReference>
<dbReference type="PROSITE" id="PS01042">
    <property type="entry name" value="HOMOSER_DHGENASE"/>
    <property type="match status" value="1"/>
</dbReference>
<keyword evidence="20" id="KW-0457">Lysine biosynthesis</keyword>
<dbReference type="STRING" id="448386.A0A2V3IFI9"/>
<dbReference type="SUPFAM" id="SSF51735">
    <property type="entry name" value="NAD(P)-binding Rossmann-fold domains"/>
    <property type="match status" value="1"/>
</dbReference>